<evidence type="ECO:0000313" key="1">
    <source>
        <dbReference type="EMBL" id="MDC0722528.1"/>
    </source>
</evidence>
<proteinExistence type="predicted"/>
<protein>
    <submittedName>
        <fullName evidence="1">Uncharacterized protein</fullName>
    </submittedName>
</protein>
<reference evidence="1 2" key="1">
    <citation type="submission" date="2022-11" db="EMBL/GenBank/DDBJ databases">
        <title>Minimal conservation of predation-associated metabolite biosynthetic gene clusters underscores biosynthetic potential of Myxococcota including descriptions for ten novel species: Archangium lansinium sp. nov., Myxococcus landrumus sp. nov., Nannocystis bai.</title>
        <authorList>
            <person name="Ahearne A."/>
            <person name="Stevens C."/>
            <person name="Dowd S."/>
        </authorList>
    </citation>
    <scope>NUCLEOTIDE SEQUENCE [LARGE SCALE GENOMIC DNA]</scope>
    <source>
        <strain evidence="1 2">BB15-2</strain>
    </source>
</reference>
<dbReference type="RefSeq" id="WP_272091056.1">
    <property type="nucleotide sequence ID" value="NZ_JAQNDL010000003.1"/>
</dbReference>
<sequence length="46" mass="4942">MMRFPYHDVDGLEVAFDGEGRVTRCSHSMVGDPSATVAIACATPRS</sequence>
<name>A0ABT5E9J0_9BACT</name>
<gene>
    <name evidence="1" type="ORF">POL25_36910</name>
</gene>
<organism evidence="1 2">
    <name type="scientific">Nannocystis bainbridge</name>
    <dbReference type="NCBI Taxonomy" id="2995303"/>
    <lineage>
        <taxon>Bacteria</taxon>
        <taxon>Pseudomonadati</taxon>
        <taxon>Myxococcota</taxon>
        <taxon>Polyangia</taxon>
        <taxon>Nannocystales</taxon>
        <taxon>Nannocystaceae</taxon>
        <taxon>Nannocystis</taxon>
    </lineage>
</organism>
<evidence type="ECO:0000313" key="2">
    <source>
        <dbReference type="Proteomes" id="UP001221686"/>
    </source>
</evidence>
<keyword evidence="2" id="KW-1185">Reference proteome</keyword>
<dbReference type="EMBL" id="JAQNDL010000003">
    <property type="protein sequence ID" value="MDC0722528.1"/>
    <property type="molecule type" value="Genomic_DNA"/>
</dbReference>
<dbReference type="Proteomes" id="UP001221686">
    <property type="component" value="Unassembled WGS sequence"/>
</dbReference>
<accession>A0ABT5E9J0</accession>
<comment type="caution">
    <text evidence="1">The sequence shown here is derived from an EMBL/GenBank/DDBJ whole genome shotgun (WGS) entry which is preliminary data.</text>
</comment>